<keyword evidence="1" id="KW-0812">Transmembrane</keyword>
<protein>
    <submittedName>
        <fullName evidence="2">Uncharacterized protein</fullName>
    </submittedName>
</protein>
<organism evidence="2 3">
    <name type="scientific">Streptomyces clavifer</name>
    <dbReference type="NCBI Taxonomy" id="68188"/>
    <lineage>
        <taxon>Bacteria</taxon>
        <taxon>Bacillati</taxon>
        <taxon>Actinomycetota</taxon>
        <taxon>Actinomycetes</taxon>
        <taxon>Kitasatosporales</taxon>
        <taxon>Streptomycetaceae</taxon>
        <taxon>Streptomyces</taxon>
    </lineage>
</organism>
<dbReference type="Proteomes" id="UP001519311">
    <property type="component" value="Unassembled WGS sequence"/>
</dbReference>
<evidence type="ECO:0000313" key="3">
    <source>
        <dbReference type="Proteomes" id="UP001519311"/>
    </source>
</evidence>
<dbReference type="EMBL" id="JAGINS010000001">
    <property type="protein sequence ID" value="MBP2359420.1"/>
    <property type="molecule type" value="Genomic_DNA"/>
</dbReference>
<keyword evidence="1" id="KW-0472">Membrane</keyword>
<sequence>MKALLRTSLCVALVANVFLNLTEDGGLRLAFSICAGVVVLGSGAGLWMLRGPRES</sequence>
<accession>A0ABS4V677</accession>
<feature type="transmembrane region" description="Helical" evidence="1">
    <location>
        <begin position="29"/>
        <end position="49"/>
    </location>
</feature>
<keyword evidence="1" id="KW-1133">Transmembrane helix</keyword>
<gene>
    <name evidence="2" type="ORF">JOF59_001820</name>
</gene>
<evidence type="ECO:0000313" key="2">
    <source>
        <dbReference type="EMBL" id="MBP2359420.1"/>
    </source>
</evidence>
<dbReference type="RefSeq" id="WP_209469840.1">
    <property type="nucleotide sequence ID" value="NZ_JAGINS010000001.1"/>
</dbReference>
<name>A0ABS4V677_9ACTN</name>
<keyword evidence="3" id="KW-1185">Reference proteome</keyword>
<proteinExistence type="predicted"/>
<comment type="caution">
    <text evidence="2">The sequence shown here is derived from an EMBL/GenBank/DDBJ whole genome shotgun (WGS) entry which is preliminary data.</text>
</comment>
<evidence type="ECO:0000256" key="1">
    <source>
        <dbReference type="SAM" id="Phobius"/>
    </source>
</evidence>
<reference evidence="2 3" key="1">
    <citation type="submission" date="2021-03" db="EMBL/GenBank/DDBJ databases">
        <title>Sequencing the genomes of 1000 actinobacteria strains.</title>
        <authorList>
            <person name="Klenk H.-P."/>
        </authorList>
    </citation>
    <scope>NUCLEOTIDE SEQUENCE [LARGE SCALE GENOMIC DNA]</scope>
    <source>
        <strain evidence="2 3">DSM 40843</strain>
    </source>
</reference>